<protein>
    <submittedName>
        <fullName evidence="2">Uncharacterized protein</fullName>
    </submittedName>
</protein>
<dbReference type="OrthoDB" id="3064354at2759"/>
<dbReference type="EMBL" id="ML769489">
    <property type="protein sequence ID" value="KAE9398013.1"/>
    <property type="molecule type" value="Genomic_DNA"/>
</dbReference>
<dbReference type="AlphaFoldDB" id="A0A6A4HJ55"/>
<name>A0A6A4HJ55_9AGAR</name>
<proteinExistence type="predicted"/>
<gene>
    <name evidence="2" type="ORF">BT96DRAFT_995323</name>
</gene>
<evidence type="ECO:0000256" key="1">
    <source>
        <dbReference type="SAM" id="MobiDB-lite"/>
    </source>
</evidence>
<feature type="compositionally biased region" description="Acidic residues" evidence="1">
    <location>
        <begin position="71"/>
        <end position="90"/>
    </location>
</feature>
<organism evidence="2 3">
    <name type="scientific">Gymnopus androsaceus JB14</name>
    <dbReference type="NCBI Taxonomy" id="1447944"/>
    <lineage>
        <taxon>Eukaryota</taxon>
        <taxon>Fungi</taxon>
        <taxon>Dikarya</taxon>
        <taxon>Basidiomycota</taxon>
        <taxon>Agaricomycotina</taxon>
        <taxon>Agaricomycetes</taxon>
        <taxon>Agaricomycetidae</taxon>
        <taxon>Agaricales</taxon>
        <taxon>Marasmiineae</taxon>
        <taxon>Omphalotaceae</taxon>
        <taxon>Gymnopus</taxon>
    </lineage>
</organism>
<dbReference type="Proteomes" id="UP000799118">
    <property type="component" value="Unassembled WGS sequence"/>
</dbReference>
<accession>A0A6A4HJ55</accession>
<reference evidence="2" key="1">
    <citation type="journal article" date="2019" name="Environ. Microbiol.">
        <title>Fungal ecological strategies reflected in gene transcription - a case study of two litter decomposers.</title>
        <authorList>
            <person name="Barbi F."/>
            <person name="Kohler A."/>
            <person name="Barry K."/>
            <person name="Baskaran P."/>
            <person name="Daum C."/>
            <person name="Fauchery L."/>
            <person name="Ihrmark K."/>
            <person name="Kuo A."/>
            <person name="LaButti K."/>
            <person name="Lipzen A."/>
            <person name="Morin E."/>
            <person name="Grigoriev I.V."/>
            <person name="Henrissat B."/>
            <person name="Lindahl B."/>
            <person name="Martin F."/>
        </authorList>
    </citation>
    <scope>NUCLEOTIDE SEQUENCE</scope>
    <source>
        <strain evidence="2">JB14</strain>
    </source>
</reference>
<keyword evidence="3" id="KW-1185">Reference proteome</keyword>
<feature type="region of interest" description="Disordered" evidence="1">
    <location>
        <begin position="62"/>
        <end position="111"/>
    </location>
</feature>
<sequence>MPREDFVKEYMAVRDATFKQTIIQAAWRKSGLWPINCDVFQNVDYAPSIPFSTHATLVPESYPYHQSFSDTDNDGDNDSSDNDSSDEDNEAPTPTPKPTPTSAPAHSPIPPALVYATLI</sequence>
<evidence type="ECO:0000313" key="2">
    <source>
        <dbReference type="EMBL" id="KAE9398013.1"/>
    </source>
</evidence>
<feature type="compositionally biased region" description="Pro residues" evidence="1">
    <location>
        <begin position="93"/>
        <end position="111"/>
    </location>
</feature>
<evidence type="ECO:0000313" key="3">
    <source>
        <dbReference type="Proteomes" id="UP000799118"/>
    </source>
</evidence>